<dbReference type="Gene3D" id="3.40.462.20">
    <property type="match status" value="1"/>
</dbReference>
<dbReference type="InterPro" id="IPR016169">
    <property type="entry name" value="FAD-bd_PCMH_sub2"/>
</dbReference>
<dbReference type="Gene3D" id="3.30.43.10">
    <property type="entry name" value="Uridine Diphospho-n-acetylenolpyruvylglucosamine Reductase, domain 2"/>
    <property type="match status" value="1"/>
</dbReference>
<dbReference type="RefSeq" id="WP_431311796.1">
    <property type="nucleotide sequence ID" value="NZ_BSVB01000001.1"/>
</dbReference>
<evidence type="ECO:0000256" key="2">
    <source>
        <dbReference type="ARBA" id="ARBA00005466"/>
    </source>
</evidence>
<dbReference type="InterPro" id="IPR036318">
    <property type="entry name" value="FAD-bd_PCMH-like_sf"/>
</dbReference>
<name>A0ABQ6K192_9MICO</name>
<dbReference type="InterPro" id="IPR016166">
    <property type="entry name" value="FAD-bd_PCMH"/>
</dbReference>
<dbReference type="PANTHER" id="PTHR42973:SF39">
    <property type="entry name" value="FAD-BINDING PCMH-TYPE DOMAIN-CONTAINING PROTEIN"/>
    <property type="match status" value="1"/>
</dbReference>
<evidence type="ECO:0000256" key="6">
    <source>
        <dbReference type="SAM" id="MobiDB-lite"/>
    </source>
</evidence>
<comment type="cofactor">
    <cofactor evidence="1">
        <name>FAD</name>
        <dbReference type="ChEBI" id="CHEBI:57692"/>
    </cofactor>
</comment>
<protein>
    <submittedName>
        <fullName evidence="8">FAD-linked oxidase</fullName>
    </submittedName>
</protein>
<keyword evidence="4" id="KW-0274">FAD</keyword>
<dbReference type="SUPFAM" id="SSF56176">
    <property type="entry name" value="FAD-binding/transporter-associated domain-like"/>
    <property type="match status" value="1"/>
</dbReference>
<dbReference type="PROSITE" id="PS00862">
    <property type="entry name" value="OX2_COVAL_FAD"/>
    <property type="match status" value="1"/>
</dbReference>
<dbReference type="Proteomes" id="UP001157034">
    <property type="component" value="Unassembled WGS sequence"/>
</dbReference>
<dbReference type="InterPro" id="IPR016167">
    <property type="entry name" value="FAD-bd_PCMH_sub1"/>
</dbReference>
<comment type="similarity">
    <text evidence="2">Belongs to the oxygen-dependent FAD-linked oxidoreductase family.</text>
</comment>
<keyword evidence="5" id="KW-0560">Oxidoreductase</keyword>
<dbReference type="Gene3D" id="3.30.465.10">
    <property type="match status" value="1"/>
</dbReference>
<dbReference type="InterPro" id="IPR006093">
    <property type="entry name" value="Oxy_OxRdtase_FAD_BS"/>
</dbReference>
<evidence type="ECO:0000313" key="8">
    <source>
        <dbReference type="EMBL" id="GMA94361.1"/>
    </source>
</evidence>
<reference evidence="9" key="1">
    <citation type="journal article" date="2019" name="Int. J. Syst. Evol. Microbiol.">
        <title>The Global Catalogue of Microorganisms (GCM) 10K type strain sequencing project: providing services to taxonomists for standard genome sequencing and annotation.</title>
        <authorList>
            <consortium name="The Broad Institute Genomics Platform"/>
            <consortium name="The Broad Institute Genome Sequencing Center for Infectious Disease"/>
            <person name="Wu L."/>
            <person name="Ma J."/>
        </authorList>
    </citation>
    <scope>NUCLEOTIDE SEQUENCE [LARGE SCALE GENOMIC DNA]</scope>
    <source>
        <strain evidence="9">NBRC 108894</strain>
    </source>
</reference>
<organism evidence="8 9">
    <name type="scientific">Pseudolysinimonas kribbensis</name>
    <dbReference type="NCBI Taxonomy" id="433641"/>
    <lineage>
        <taxon>Bacteria</taxon>
        <taxon>Bacillati</taxon>
        <taxon>Actinomycetota</taxon>
        <taxon>Actinomycetes</taxon>
        <taxon>Micrococcales</taxon>
        <taxon>Microbacteriaceae</taxon>
        <taxon>Pseudolysinimonas</taxon>
    </lineage>
</organism>
<evidence type="ECO:0000313" key="9">
    <source>
        <dbReference type="Proteomes" id="UP001157034"/>
    </source>
</evidence>
<dbReference type="Pfam" id="PF01565">
    <property type="entry name" value="FAD_binding_4"/>
    <property type="match status" value="1"/>
</dbReference>
<evidence type="ECO:0000256" key="5">
    <source>
        <dbReference type="ARBA" id="ARBA00023002"/>
    </source>
</evidence>
<comment type="caution">
    <text evidence="8">The sequence shown here is derived from an EMBL/GenBank/DDBJ whole genome shotgun (WGS) entry which is preliminary data.</text>
</comment>
<dbReference type="InterPro" id="IPR006094">
    <property type="entry name" value="Oxid_FAD_bind_N"/>
</dbReference>
<feature type="region of interest" description="Disordered" evidence="6">
    <location>
        <begin position="388"/>
        <end position="494"/>
    </location>
</feature>
<evidence type="ECO:0000256" key="1">
    <source>
        <dbReference type="ARBA" id="ARBA00001974"/>
    </source>
</evidence>
<dbReference type="PANTHER" id="PTHR42973">
    <property type="entry name" value="BINDING OXIDOREDUCTASE, PUTATIVE (AFU_ORTHOLOGUE AFUA_1G17690)-RELATED"/>
    <property type="match status" value="1"/>
</dbReference>
<evidence type="ECO:0000256" key="4">
    <source>
        <dbReference type="ARBA" id="ARBA00022827"/>
    </source>
</evidence>
<proteinExistence type="inferred from homology"/>
<dbReference type="EMBL" id="BSVB01000001">
    <property type="protein sequence ID" value="GMA94361.1"/>
    <property type="molecule type" value="Genomic_DNA"/>
</dbReference>
<dbReference type="PROSITE" id="PS51387">
    <property type="entry name" value="FAD_PCMH"/>
    <property type="match status" value="1"/>
</dbReference>
<gene>
    <name evidence="8" type="ORF">GCM10025881_11850</name>
</gene>
<evidence type="ECO:0000259" key="7">
    <source>
        <dbReference type="PROSITE" id="PS51387"/>
    </source>
</evidence>
<dbReference type="InterPro" id="IPR050416">
    <property type="entry name" value="FAD-linked_Oxidoreductase"/>
</dbReference>
<feature type="domain" description="FAD-binding PCMH-type" evidence="7">
    <location>
        <begin position="33"/>
        <end position="204"/>
    </location>
</feature>
<keyword evidence="9" id="KW-1185">Reference proteome</keyword>
<sequence length="494" mass="51345">MNSHLDTLAGDFLGEIIEPDAPAYESARRTVLTSGSPAYVLRPANVADVQAAVRFATQAALPLSVRGGGHSFAGFGTNEGGVVIELGGLAEVRLLDRERNIVRIGGGATWGQVAAHLAPLGLAISSGDTKSVGVGGLTLSGGIGWKVRRYGLALDSVIAAEVVVADGGLVRASADENPDLFWAIRGGGGNFGIVVAFDFVAHRTTDVFSGAISFPAVEAPRVLRGWAEYLRDAPDELTSAAELANPFAGGPDAPVVIRVVFDGDDPERAATALAPIRALGTVIADDVALTPYPEVLADGATAPLGIRLVTRSAFVDPESVQEVLDTLVETASSAGGPFVGVRSLGGAVARVPADATAYAHRAAELLVITTLAGPRRLSRPLVAHWTRPGRDSARSWWAPTGTSCRRPPTRMSPRSIPRPRCAGWRRSNAATTRTTCSPATTTSGPTRRRPANPGAPKRSHEPSRPPHRGCHHPQAGVASDTDIGIISGGEPVFS</sequence>
<accession>A0ABQ6K192</accession>
<evidence type="ECO:0000256" key="3">
    <source>
        <dbReference type="ARBA" id="ARBA00022630"/>
    </source>
</evidence>
<feature type="compositionally biased region" description="Low complexity" evidence="6">
    <location>
        <begin position="429"/>
        <end position="445"/>
    </location>
</feature>
<keyword evidence="3" id="KW-0285">Flavoprotein</keyword>